<reference evidence="6" key="3">
    <citation type="submission" date="2006-01" db="EMBL/GenBank/DDBJ databases">
        <authorList>
            <person name="Buell R."/>
        </authorList>
    </citation>
    <scope>NUCLEOTIDE SEQUENCE</scope>
</reference>
<evidence type="ECO:0000256" key="1">
    <source>
        <dbReference type="PROSITE-ProRule" id="PRU00175"/>
    </source>
</evidence>
<dbReference type="FunFam" id="3.30.40.10:FF:000155">
    <property type="entry name" value="RNA binding (RRM/RBD/RNP motifs) family protein"/>
    <property type="match status" value="1"/>
</dbReference>
<dbReference type="CDD" id="cd12438">
    <property type="entry name" value="RRM_CNOT4"/>
    <property type="match status" value="1"/>
</dbReference>
<dbReference type="PROSITE" id="PS50102">
    <property type="entry name" value="RRM"/>
    <property type="match status" value="1"/>
</dbReference>
<dbReference type="InterPro" id="IPR039780">
    <property type="entry name" value="Mot2"/>
</dbReference>
<dbReference type="GO" id="GO:0003723">
    <property type="term" value="F:RNA binding"/>
    <property type="evidence" value="ECO:0007669"/>
    <property type="project" value="UniProtKB-UniRule"/>
</dbReference>
<dbReference type="GO" id="GO:0008270">
    <property type="term" value="F:zinc ion binding"/>
    <property type="evidence" value="ECO:0007669"/>
    <property type="project" value="UniProtKB-KW"/>
</dbReference>
<reference evidence="6" key="2">
    <citation type="submission" date="2005-04" db="EMBL/GenBank/DDBJ databases">
        <authorList>
            <person name="Buell C.R."/>
            <person name="Wing R.A."/>
            <person name="McCombie W.A."/>
            <person name="Ouyang S."/>
        </authorList>
    </citation>
    <scope>NUCLEOTIDE SEQUENCE</scope>
</reference>
<dbReference type="InterPro" id="IPR001841">
    <property type="entry name" value="Znf_RING"/>
</dbReference>
<dbReference type="InterPro" id="IPR039515">
    <property type="entry name" value="NOT4_mRING-HC-C4C4"/>
</dbReference>
<dbReference type="Gene3D" id="3.30.40.10">
    <property type="entry name" value="Zinc/RING finger domain, C3HC4 (zinc finger)"/>
    <property type="match status" value="1"/>
</dbReference>
<keyword evidence="1" id="KW-0863">Zinc-finger</keyword>
<feature type="region of interest" description="Disordered" evidence="3">
    <location>
        <begin position="580"/>
        <end position="599"/>
    </location>
</feature>
<feature type="region of interest" description="Disordered" evidence="3">
    <location>
        <begin position="354"/>
        <end position="451"/>
    </location>
</feature>
<feature type="compositionally biased region" description="Polar residues" evidence="3">
    <location>
        <begin position="511"/>
        <end position="529"/>
    </location>
</feature>
<evidence type="ECO:0000313" key="6">
    <source>
        <dbReference type="EMBL" id="ABA91108.1"/>
    </source>
</evidence>
<dbReference type="GO" id="GO:0004842">
    <property type="term" value="F:ubiquitin-protein transferase activity"/>
    <property type="evidence" value="ECO:0007669"/>
    <property type="project" value="InterPro"/>
</dbReference>
<dbReference type="AlphaFoldDB" id="Q2RBQ6"/>
<dbReference type="InterPro" id="IPR000504">
    <property type="entry name" value="RRM_dom"/>
</dbReference>
<dbReference type="CDD" id="cd16618">
    <property type="entry name" value="mRING-HC-C4C4_CNOT4"/>
    <property type="match status" value="1"/>
</dbReference>
<evidence type="ECO:0000256" key="2">
    <source>
        <dbReference type="PROSITE-ProRule" id="PRU00176"/>
    </source>
</evidence>
<feature type="region of interest" description="Disordered" evidence="3">
    <location>
        <begin position="924"/>
        <end position="983"/>
    </location>
</feature>
<dbReference type="GO" id="GO:0030014">
    <property type="term" value="C:CCR4-NOT complex"/>
    <property type="evidence" value="ECO:0007669"/>
    <property type="project" value="InterPro"/>
</dbReference>
<dbReference type="Gene3D" id="3.30.70.330">
    <property type="match status" value="1"/>
</dbReference>
<dbReference type="InterPro" id="IPR034261">
    <property type="entry name" value="CNOT4_RRM"/>
</dbReference>
<dbReference type="PANTHER" id="PTHR12603">
    <property type="entry name" value="CCR4-NOT TRANSCRIPTION COMPLEX RELATED"/>
    <property type="match status" value="1"/>
</dbReference>
<proteinExistence type="predicted"/>
<dbReference type="FunFam" id="3.30.70.330:FF:000161">
    <property type="entry name" value="RNA binding (RRM/RBD/RNP motifs) family protein"/>
    <property type="match status" value="1"/>
</dbReference>
<dbReference type="SMART" id="SM00361">
    <property type="entry name" value="RRM_1"/>
    <property type="match status" value="1"/>
</dbReference>
<organism evidence="6">
    <name type="scientific">Oryza sativa subsp. japonica</name>
    <name type="common">Rice</name>
    <dbReference type="NCBI Taxonomy" id="39947"/>
    <lineage>
        <taxon>Eukaryota</taxon>
        <taxon>Viridiplantae</taxon>
        <taxon>Streptophyta</taxon>
        <taxon>Embryophyta</taxon>
        <taxon>Tracheophyta</taxon>
        <taxon>Spermatophyta</taxon>
        <taxon>Magnoliopsida</taxon>
        <taxon>Liliopsida</taxon>
        <taxon>Poales</taxon>
        <taxon>Poaceae</taxon>
        <taxon>BOP clade</taxon>
        <taxon>Oryzoideae</taxon>
        <taxon>Oryzeae</taxon>
        <taxon>Oryzinae</taxon>
        <taxon>Oryza</taxon>
        <taxon>Oryza sativa</taxon>
    </lineage>
</organism>
<sequence length="1166" mass="127407">MGRTRDMNGRKGLSKQCYVLNLGDSIVDAFSSHRANKQFKPWNKVERGGLDDLEKGKMTMSDDGDRTCPLCAEDMDITDQQLKPCKCGYEICVWCWHHIIDMAEKEDTEGRCPACRTRYDKDRIVKMAATCDRTVVEKNVDKKQKTQKVKSKAAVTVEAKKHLASVRVIQRNLVYIIGLPANLCNESILERREYFGQYGKVLKVSVSRPTGAPSQQAPTNNSISVLIELRTFAYADVRYITYAKEEEAIRCIQAVHNFVLEGKVLRACFGTTKYCHAWLRNMTCGNPDCLYLHDVGSQEDSFTKDEIISAYTRSRVPQMASSVSQRRAGTVLPPPAEDFSYSAVVAAKHPIKNGITNTANQSRLSPPNSSSGRSTLPPAASWGHRDLNTRTTATGVASSQSLTKSKTDPQSNSFSSSSTVSSTKLPSSWNDDTSTVPKMMEGRDSLSKTLKPYKPGIAKETQAVTSLESSLDIDFSTIPSAWNDDDVTSDGMSKGSDEKQVVNDNGKFECSVSSKPAESGHLTSKSTTSPKKDIAVNSTRQSPLNCVSSPSISKSEVKDGDGDYQVTNMASKTSTSVIRKDQSNQAAIDTATEDTRSESTDIDRLSVGVSSVTLSRKDGVQSIAENQQPDAILSTSVVVPFSQNLKLADSNDSTCQPSSDKHHDWCSDIQSSVSPQLNDIESYAVATDKSHGRVLDAADQASSSPYVHFPNTSPISLWNGKEINHTSTSDRTSTMMQPGLLSSVDSTSTMLNGHQEGLGTIYAPGKVSEHPRMKNHQPGAVGAVRIDNIGSFDKAVSVNKDESSIIADILSLEFDPWDESYSTANNFAKMLSASEKNDVLFDAPSWKTKTSNSESRFSFARQDNQGSFLDSSMRNYKSEQNFSLLSQNSHGNIYQSGIAFQSPEEGFAKSNSLTMLDMLATGTSKPKVSAPPGFSAPARVPPGFSSGFSSHEGLNPPPGFSSHNGPNPPPGFSSQGGSNQIYGSAYSETRPFDYLLGINTSHYQPQLARQTSDIEFVDPAILAVGKGRMPGISDSGLEMKTSHTFPSQLQTSNDPRFQLLMQQNVPSHQNVGFAEHVQDAFNPMNDNYLASRLIPQNHGSLSSYTQMSLQQPRSSHLTNGHWDGWGDLRQGNNVSMPDMSRMLYPTEANNFHMLGSNDLYNRAFGL</sequence>
<dbReference type="InterPro" id="IPR013083">
    <property type="entry name" value="Znf_RING/FYVE/PHD"/>
</dbReference>
<feature type="domain" description="RRM" evidence="5">
    <location>
        <begin position="172"/>
        <end position="272"/>
    </location>
</feature>
<feature type="compositionally biased region" description="Polar residues" evidence="3">
    <location>
        <begin position="536"/>
        <end position="554"/>
    </location>
</feature>
<feature type="compositionally biased region" description="Polar residues" evidence="3">
    <location>
        <begin position="354"/>
        <end position="374"/>
    </location>
</feature>
<dbReference type="SUPFAM" id="SSF57850">
    <property type="entry name" value="RING/U-box"/>
    <property type="match status" value="1"/>
</dbReference>
<dbReference type="EMBL" id="DP000010">
    <property type="protein sequence ID" value="ABA91108.1"/>
    <property type="molecule type" value="Genomic_DNA"/>
</dbReference>
<dbReference type="Pfam" id="PF14570">
    <property type="entry name" value="zf-RING_4"/>
    <property type="match status" value="1"/>
</dbReference>
<feature type="compositionally biased region" description="Polar residues" evidence="3">
    <location>
        <begin position="389"/>
        <end position="410"/>
    </location>
</feature>
<dbReference type="InterPro" id="IPR035979">
    <property type="entry name" value="RBD_domain_sf"/>
</dbReference>
<dbReference type="PANTHER" id="PTHR12603:SF36">
    <property type="entry name" value="RNA BINDING (RRM_RBD_RNP MOTIFS) FAMILY PROTEIN"/>
    <property type="match status" value="1"/>
</dbReference>
<protein>
    <submittedName>
        <fullName evidence="6">Expressed protein</fullName>
    </submittedName>
</protein>
<gene>
    <name evidence="6" type="ordered locus">LOC_Os11g01190</name>
</gene>
<keyword evidence="1" id="KW-0862">Zinc</keyword>
<evidence type="ECO:0000259" key="5">
    <source>
        <dbReference type="PROSITE" id="PS50102"/>
    </source>
</evidence>
<reference evidence="6" key="1">
    <citation type="journal article" date="2005" name="BMC Biol.">
        <title>The sequence of rice chromosomes 11 and 12, rich in disease resistance genes and recent gene duplications.</title>
        <authorList>
            <consortium name="The rice chromosomes 11 and 12 sequencing consortia"/>
        </authorList>
    </citation>
    <scope>NUCLEOTIDE SEQUENCE [LARGE SCALE GENOMIC DNA]</scope>
</reference>
<evidence type="ECO:0000256" key="3">
    <source>
        <dbReference type="SAM" id="MobiDB-lite"/>
    </source>
</evidence>
<dbReference type="InterPro" id="IPR012677">
    <property type="entry name" value="Nucleotide-bd_a/b_plait_sf"/>
</dbReference>
<keyword evidence="2" id="KW-0694">RNA-binding</keyword>
<name>Q2RBQ6_ORYSJ</name>
<keyword evidence="1" id="KW-0479">Metal-binding</keyword>
<feature type="compositionally biased region" description="Polar residues" evidence="3">
    <location>
        <begin position="972"/>
        <end position="982"/>
    </location>
</feature>
<dbReference type="PROSITE" id="PS50089">
    <property type="entry name" value="ZF_RING_2"/>
    <property type="match status" value="1"/>
</dbReference>
<dbReference type="InterPro" id="IPR003954">
    <property type="entry name" value="RRM_euk-type"/>
</dbReference>
<feature type="domain" description="RING-type" evidence="4">
    <location>
        <begin position="68"/>
        <end position="116"/>
    </location>
</feature>
<evidence type="ECO:0000259" key="4">
    <source>
        <dbReference type="PROSITE" id="PS50089"/>
    </source>
</evidence>
<feature type="compositionally biased region" description="Low complexity" evidence="3">
    <location>
        <begin position="411"/>
        <end position="428"/>
    </location>
</feature>
<dbReference type="SUPFAM" id="SSF54928">
    <property type="entry name" value="RNA-binding domain, RBD"/>
    <property type="match status" value="1"/>
</dbReference>
<accession>Q2RBQ6</accession>
<feature type="region of interest" description="Disordered" evidence="3">
    <location>
        <begin position="478"/>
        <end position="563"/>
    </location>
</feature>